<dbReference type="NCBIfam" id="TIGR00051">
    <property type="entry name" value="YbgC/FadM family acyl-CoA thioesterase"/>
    <property type="match status" value="1"/>
</dbReference>
<dbReference type="Pfam" id="PF13279">
    <property type="entry name" value="4HBT_2"/>
    <property type="match status" value="1"/>
</dbReference>
<dbReference type="CDD" id="cd00586">
    <property type="entry name" value="4HBT"/>
    <property type="match status" value="1"/>
</dbReference>
<evidence type="ECO:0000256" key="1">
    <source>
        <dbReference type="ARBA" id="ARBA00005953"/>
    </source>
</evidence>
<dbReference type="PANTHER" id="PTHR31793:SF27">
    <property type="entry name" value="NOVEL THIOESTERASE SUPERFAMILY DOMAIN AND SAPOSIN A-TYPE DOMAIN CONTAINING PROTEIN (0610012H03RIK)"/>
    <property type="match status" value="1"/>
</dbReference>
<keyword evidence="2 3" id="KW-0378">Hydrolase</keyword>
<dbReference type="GO" id="GO:0016787">
    <property type="term" value="F:hydrolase activity"/>
    <property type="evidence" value="ECO:0007669"/>
    <property type="project" value="UniProtKB-KW"/>
</dbReference>
<dbReference type="PANTHER" id="PTHR31793">
    <property type="entry name" value="4-HYDROXYBENZOYL-COA THIOESTERASE FAMILY MEMBER"/>
    <property type="match status" value="1"/>
</dbReference>
<keyword evidence="4" id="KW-1185">Reference proteome</keyword>
<sequence length="144" mass="16684">MIHKTTFRVRYKETDQMGLVHHSNYPVWFEVGRTEMIRELGLSYGELERQGILLPVVDLHCRFIASARYDDEVKILTRVGEVRGPKLVFQYDVQKADTKDLLARGKTTHLWVDTSMKRVSLKETHPKVYQKLSAVVVRPGDEGE</sequence>
<dbReference type="EC" id="3.1.2.-" evidence="3"/>
<dbReference type="RefSeq" id="WP_380701990.1">
    <property type="nucleotide sequence ID" value="NZ_JBHSAP010000007.1"/>
</dbReference>
<dbReference type="InterPro" id="IPR029069">
    <property type="entry name" value="HotDog_dom_sf"/>
</dbReference>
<dbReference type="EMBL" id="JBHSAP010000007">
    <property type="protein sequence ID" value="MFC4075762.1"/>
    <property type="molecule type" value="Genomic_DNA"/>
</dbReference>
<organism evidence="3 4">
    <name type="scientific">Salinithrix halophila</name>
    <dbReference type="NCBI Taxonomy" id="1485204"/>
    <lineage>
        <taxon>Bacteria</taxon>
        <taxon>Bacillati</taxon>
        <taxon>Bacillota</taxon>
        <taxon>Bacilli</taxon>
        <taxon>Bacillales</taxon>
        <taxon>Thermoactinomycetaceae</taxon>
        <taxon>Salinithrix</taxon>
    </lineage>
</organism>
<proteinExistence type="inferred from homology"/>
<dbReference type="PIRSF" id="PIRSF003230">
    <property type="entry name" value="YbgC"/>
    <property type="match status" value="1"/>
</dbReference>
<dbReference type="InterPro" id="IPR006684">
    <property type="entry name" value="YbgC/YbaW"/>
</dbReference>
<protein>
    <submittedName>
        <fullName evidence="3">Acyl-CoA thioesterase</fullName>
        <ecNumber evidence="3">3.1.2.-</ecNumber>
    </submittedName>
</protein>
<reference evidence="4" key="1">
    <citation type="journal article" date="2019" name="Int. J. Syst. Evol. Microbiol.">
        <title>The Global Catalogue of Microorganisms (GCM) 10K type strain sequencing project: providing services to taxonomists for standard genome sequencing and annotation.</title>
        <authorList>
            <consortium name="The Broad Institute Genomics Platform"/>
            <consortium name="The Broad Institute Genome Sequencing Center for Infectious Disease"/>
            <person name="Wu L."/>
            <person name="Ma J."/>
        </authorList>
    </citation>
    <scope>NUCLEOTIDE SEQUENCE [LARGE SCALE GENOMIC DNA]</scope>
    <source>
        <strain evidence="4">IBRC-M 10813</strain>
    </source>
</reference>
<evidence type="ECO:0000313" key="4">
    <source>
        <dbReference type="Proteomes" id="UP001595843"/>
    </source>
</evidence>
<comment type="similarity">
    <text evidence="1">Belongs to the 4-hydroxybenzoyl-CoA thioesterase family.</text>
</comment>
<evidence type="ECO:0000313" key="3">
    <source>
        <dbReference type="EMBL" id="MFC4075762.1"/>
    </source>
</evidence>
<accession>A0ABV8JG07</accession>
<dbReference type="InterPro" id="IPR050563">
    <property type="entry name" value="4-hydroxybenzoyl-CoA_TE"/>
</dbReference>
<gene>
    <name evidence="3" type="ORF">ACFOUO_02960</name>
</gene>
<dbReference type="Proteomes" id="UP001595843">
    <property type="component" value="Unassembled WGS sequence"/>
</dbReference>
<dbReference type="SUPFAM" id="SSF54637">
    <property type="entry name" value="Thioesterase/thiol ester dehydrase-isomerase"/>
    <property type="match status" value="1"/>
</dbReference>
<comment type="caution">
    <text evidence="3">The sequence shown here is derived from an EMBL/GenBank/DDBJ whole genome shotgun (WGS) entry which is preliminary data.</text>
</comment>
<name>A0ABV8JG07_9BACL</name>
<dbReference type="Gene3D" id="3.10.129.10">
    <property type="entry name" value="Hotdog Thioesterase"/>
    <property type="match status" value="1"/>
</dbReference>
<evidence type="ECO:0000256" key="2">
    <source>
        <dbReference type="ARBA" id="ARBA00022801"/>
    </source>
</evidence>